<dbReference type="InterPro" id="IPR013655">
    <property type="entry name" value="PAS_fold_3"/>
</dbReference>
<gene>
    <name evidence="2" type="ORF">BS50DRAFT_463151</name>
</gene>
<accession>A0A2T2NVA7</accession>
<dbReference type="NCBIfam" id="TIGR00229">
    <property type="entry name" value="sensory_box"/>
    <property type="match status" value="1"/>
</dbReference>
<dbReference type="InterPro" id="IPR035965">
    <property type="entry name" value="PAS-like_dom_sf"/>
</dbReference>
<feature type="non-terminal residue" evidence="2">
    <location>
        <position position="237"/>
    </location>
</feature>
<proteinExistence type="predicted"/>
<keyword evidence="3" id="KW-1185">Reference proteome</keyword>
<dbReference type="InterPro" id="IPR000014">
    <property type="entry name" value="PAS"/>
</dbReference>
<dbReference type="CDD" id="cd00130">
    <property type="entry name" value="PAS"/>
    <property type="match status" value="1"/>
</dbReference>
<evidence type="ECO:0000313" key="3">
    <source>
        <dbReference type="Proteomes" id="UP000240883"/>
    </source>
</evidence>
<dbReference type="Gene3D" id="3.30.450.20">
    <property type="entry name" value="PAS domain"/>
    <property type="match status" value="1"/>
</dbReference>
<feature type="non-terminal residue" evidence="2">
    <location>
        <position position="1"/>
    </location>
</feature>
<protein>
    <recommendedName>
        <fullName evidence="1">PAS domain-containing protein</fullName>
    </recommendedName>
</protein>
<dbReference type="Proteomes" id="UP000240883">
    <property type="component" value="Unassembled WGS sequence"/>
</dbReference>
<name>A0A2T2NVA7_CORCC</name>
<dbReference type="OrthoDB" id="411251at2759"/>
<evidence type="ECO:0000313" key="2">
    <source>
        <dbReference type="EMBL" id="PSN69299.1"/>
    </source>
</evidence>
<dbReference type="EMBL" id="KZ678133">
    <property type="protein sequence ID" value="PSN69299.1"/>
    <property type="molecule type" value="Genomic_DNA"/>
</dbReference>
<dbReference type="SUPFAM" id="SSF55785">
    <property type="entry name" value="PYP-like sensor domain (PAS domain)"/>
    <property type="match status" value="1"/>
</dbReference>
<sequence>LTPLDLSEDARILYSSDSIVDILGHTPDEVVNRSSWDFFHPDEVPVAKKLHNRGVRLDKAAVLTYCRIRNRQGDWVSCECCFSVVYDVMVCCTSIYRQGINSQKRAVEAPVIRKLFSSSPKDPRYHMLSHLSSKFTLGPEDQTHEPRAALFLNRFTRSLAIMYATSGIEQIIGIPSEAMKGRSFYYCIDHACLDGAVRCIESAKGNDSIAYLRFRFRDPRQDDPPEATTSESEDELM</sequence>
<dbReference type="Pfam" id="PF08447">
    <property type="entry name" value="PAS_3"/>
    <property type="match status" value="1"/>
</dbReference>
<evidence type="ECO:0000259" key="1">
    <source>
        <dbReference type="PROSITE" id="PS50112"/>
    </source>
</evidence>
<dbReference type="AlphaFoldDB" id="A0A2T2NVA7"/>
<feature type="domain" description="PAS" evidence="1">
    <location>
        <begin position="6"/>
        <end position="58"/>
    </location>
</feature>
<dbReference type="PROSITE" id="PS50112">
    <property type="entry name" value="PAS"/>
    <property type="match status" value="1"/>
</dbReference>
<organism evidence="2 3">
    <name type="scientific">Corynespora cassiicola Philippines</name>
    <dbReference type="NCBI Taxonomy" id="1448308"/>
    <lineage>
        <taxon>Eukaryota</taxon>
        <taxon>Fungi</taxon>
        <taxon>Dikarya</taxon>
        <taxon>Ascomycota</taxon>
        <taxon>Pezizomycotina</taxon>
        <taxon>Dothideomycetes</taxon>
        <taxon>Pleosporomycetidae</taxon>
        <taxon>Pleosporales</taxon>
        <taxon>Corynesporascaceae</taxon>
        <taxon>Corynespora</taxon>
    </lineage>
</organism>
<dbReference type="STRING" id="1448308.A0A2T2NVA7"/>
<reference evidence="2 3" key="1">
    <citation type="journal article" date="2018" name="Front. Microbiol.">
        <title>Genome-Wide Analysis of Corynespora cassiicola Leaf Fall Disease Putative Effectors.</title>
        <authorList>
            <person name="Lopez D."/>
            <person name="Ribeiro S."/>
            <person name="Label P."/>
            <person name="Fumanal B."/>
            <person name="Venisse J.S."/>
            <person name="Kohler A."/>
            <person name="de Oliveira R.R."/>
            <person name="Labutti K."/>
            <person name="Lipzen A."/>
            <person name="Lail K."/>
            <person name="Bauer D."/>
            <person name="Ohm R.A."/>
            <person name="Barry K.W."/>
            <person name="Spatafora J."/>
            <person name="Grigoriev I.V."/>
            <person name="Martin F.M."/>
            <person name="Pujade-Renaud V."/>
        </authorList>
    </citation>
    <scope>NUCLEOTIDE SEQUENCE [LARGE SCALE GENOMIC DNA]</scope>
    <source>
        <strain evidence="2 3">Philippines</strain>
    </source>
</reference>